<feature type="domain" description="Gfo/Idh/MocA-like oxidoreductase N-terminal" evidence="3">
    <location>
        <begin position="3"/>
        <end position="120"/>
    </location>
</feature>
<evidence type="ECO:0000313" key="6">
    <source>
        <dbReference type="Proteomes" id="UP000193834"/>
    </source>
</evidence>
<comment type="similarity">
    <text evidence="1">Belongs to the Gfo/Idh/MocA family.</text>
</comment>
<sequence>MSIRVGMIGMGVISKFYVHALQHQLKDPVLTAVCDLNKDRMAAFLGTGVNCFTDYHDLLACDEIDAVVINVPNDKHFAICRDALLAGKHVCCEKPLTLTLQEAEELTILSRETGLTLFTAFHRRYNVHFVRGLSELSIMDEIQSVKASYLEKIEDHAGDDKWYLQPDRCGGGCVADNGPNVYDTLAYFLGHMTVQHAHITRNEQQVDVEAHVELVTHKGIPVHVHLDWAYPHGEKKDVHVLLKDGREIDIDMLEGFAAFKSSLYHEYEEILIDFARQIEAGGCHGEDGLDAVRLVHDTYKAEVQPV</sequence>
<evidence type="ECO:0000259" key="3">
    <source>
        <dbReference type="Pfam" id="PF01408"/>
    </source>
</evidence>
<name>A0A1X7J1H9_9BACL</name>
<dbReference type="AlphaFoldDB" id="A0A1X7J1H9"/>
<dbReference type="Pfam" id="PF22725">
    <property type="entry name" value="GFO_IDH_MocA_C3"/>
    <property type="match status" value="1"/>
</dbReference>
<evidence type="ECO:0000259" key="4">
    <source>
        <dbReference type="Pfam" id="PF22725"/>
    </source>
</evidence>
<dbReference type="EMBL" id="FXAZ01000001">
    <property type="protein sequence ID" value="SMG21191.1"/>
    <property type="molecule type" value="Genomic_DNA"/>
</dbReference>
<dbReference type="Gene3D" id="3.40.50.720">
    <property type="entry name" value="NAD(P)-binding Rossmann-like Domain"/>
    <property type="match status" value="1"/>
</dbReference>
<accession>A0A1X7J1H9</accession>
<evidence type="ECO:0000256" key="2">
    <source>
        <dbReference type="ARBA" id="ARBA00023002"/>
    </source>
</evidence>
<dbReference type="InterPro" id="IPR055170">
    <property type="entry name" value="GFO_IDH_MocA-like_dom"/>
</dbReference>
<protein>
    <submittedName>
        <fullName evidence="5">Predicted dehydrogenase</fullName>
    </submittedName>
</protein>
<keyword evidence="2" id="KW-0560">Oxidoreductase</keyword>
<dbReference type="SUPFAM" id="SSF51735">
    <property type="entry name" value="NAD(P)-binding Rossmann-fold domains"/>
    <property type="match status" value="1"/>
</dbReference>
<dbReference type="STRING" id="1852522.SAMN06295960_1092"/>
<dbReference type="InterPro" id="IPR000683">
    <property type="entry name" value="Gfo/Idh/MocA-like_OxRdtase_N"/>
</dbReference>
<keyword evidence="6" id="KW-1185">Reference proteome</keyword>
<dbReference type="RefSeq" id="WP_085493275.1">
    <property type="nucleotide sequence ID" value="NZ_FXAZ01000001.1"/>
</dbReference>
<evidence type="ECO:0000313" key="5">
    <source>
        <dbReference type="EMBL" id="SMG21191.1"/>
    </source>
</evidence>
<dbReference type="PANTHER" id="PTHR43708">
    <property type="entry name" value="CONSERVED EXPRESSED OXIDOREDUCTASE (EUROFUNG)"/>
    <property type="match status" value="1"/>
</dbReference>
<organism evidence="5 6">
    <name type="scientific">Paenibacillus aquistagni</name>
    <dbReference type="NCBI Taxonomy" id="1852522"/>
    <lineage>
        <taxon>Bacteria</taxon>
        <taxon>Bacillati</taxon>
        <taxon>Bacillota</taxon>
        <taxon>Bacilli</taxon>
        <taxon>Bacillales</taxon>
        <taxon>Paenibacillaceae</taxon>
        <taxon>Paenibacillus</taxon>
    </lineage>
</organism>
<dbReference type="Proteomes" id="UP000193834">
    <property type="component" value="Unassembled WGS sequence"/>
</dbReference>
<dbReference type="PANTHER" id="PTHR43708:SF5">
    <property type="entry name" value="CONSERVED EXPRESSED OXIDOREDUCTASE (EUROFUNG)-RELATED"/>
    <property type="match status" value="1"/>
</dbReference>
<feature type="domain" description="GFO/IDH/MocA-like oxidoreductase" evidence="4">
    <location>
        <begin position="141"/>
        <end position="245"/>
    </location>
</feature>
<dbReference type="SUPFAM" id="SSF55347">
    <property type="entry name" value="Glyceraldehyde-3-phosphate dehydrogenase-like, C-terminal domain"/>
    <property type="match status" value="1"/>
</dbReference>
<dbReference type="GO" id="GO:0016491">
    <property type="term" value="F:oxidoreductase activity"/>
    <property type="evidence" value="ECO:0007669"/>
    <property type="project" value="UniProtKB-KW"/>
</dbReference>
<dbReference type="OrthoDB" id="9815825at2"/>
<dbReference type="Pfam" id="PF01408">
    <property type="entry name" value="GFO_IDH_MocA"/>
    <property type="match status" value="1"/>
</dbReference>
<dbReference type="InterPro" id="IPR036291">
    <property type="entry name" value="NAD(P)-bd_dom_sf"/>
</dbReference>
<proteinExistence type="inferred from homology"/>
<reference evidence="5 6" key="1">
    <citation type="submission" date="2017-04" db="EMBL/GenBank/DDBJ databases">
        <authorList>
            <person name="Afonso C.L."/>
            <person name="Miller P.J."/>
            <person name="Scott M.A."/>
            <person name="Spackman E."/>
            <person name="Goraichik I."/>
            <person name="Dimitrov K.M."/>
            <person name="Suarez D.L."/>
            <person name="Swayne D.E."/>
        </authorList>
    </citation>
    <scope>NUCLEOTIDE SEQUENCE [LARGE SCALE GENOMIC DNA]</scope>
    <source>
        <strain evidence="5 6">11</strain>
    </source>
</reference>
<dbReference type="Gene3D" id="3.30.360.10">
    <property type="entry name" value="Dihydrodipicolinate Reductase, domain 2"/>
    <property type="match status" value="1"/>
</dbReference>
<dbReference type="GO" id="GO:0000166">
    <property type="term" value="F:nucleotide binding"/>
    <property type="evidence" value="ECO:0007669"/>
    <property type="project" value="InterPro"/>
</dbReference>
<gene>
    <name evidence="5" type="ORF">SAMN06295960_1092</name>
</gene>
<evidence type="ECO:0000256" key="1">
    <source>
        <dbReference type="ARBA" id="ARBA00010928"/>
    </source>
</evidence>
<dbReference type="InterPro" id="IPR051317">
    <property type="entry name" value="Gfo/Idh/MocA_oxidoreduct"/>
</dbReference>